<keyword evidence="2" id="KW-0812">Transmembrane</keyword>
<dbReference type="AlphaFoldDB" id="A0A1Y5S8E7"/>
<dbReference type="EMBL" id="FWFQ01000009">
    <property type="protein sequence ID" value="SLN34835.1"/>
    <property type="molecule type" value="Genomic_DNA"/>
</dbReference>
<feature type="region of interest" description="Disordered" evidence="1">
    <location>
        <begin position="108"/>
        <end position="133"/>
    </location>
</feature>
<dbReference type="RefSeq" id="WP_176244100.1">
    <property type="nucleotide sequence ID" value="NZ_FWFQ01000009.1"/>
</dbReference>
<dbReference type="NCBIfam" id="NF047864">
    <property type="entry name" value="CBU_0592_membra"/>
    <property type="match status" value="1"/>
</dbReference>
<dbReference type="Proteomes" id="UP000193409">
    <property type="component" value="Unassembled WGS sequence"/>
</dbReference>
<feature type="transmembrane region" description="Helical" evidence="2">
    <location>
        <begin position="67"/>
        <end position="86"/>
    </location>
</feature>
<keyword evidence="5" id="KW-1185">Reference proteome</keyword>
<dbReference type="Pfam" id="PF26604">
    <property type="entry name" value="CBU_0592"/>
    <property type="match status" value="1"/>
</dbReference>
<organism evidence="4 5">
    <name type="scientific">Pseudoruegeria aquimaris</name>
    <dbReference type="NCBI Taxonomy" id="393663"/>
    <lineage>
        <taxon>Bacteria</taxon>
        <taxon>Pseudomonadati</taxon>
        <taxon>Pseudomonadota</taxon>
        <taxon>Alphaproteobacteria</taxon>
        <taxon>Rhodobacterales</taxon>
        <taxon>Roseobacteraceae</taxon>
        <taxon>Pseudoruegeria</taxon>
    </lineage>
</organism>
<keyword evidence="2" id="KW-1133">Transmembrane helix</keyword>
<feature type="transmembrane region" description="Helical" evidence="2">
    <location>
        <begin position="12"/>
        <end position="36"/>
    </location>
</feature>
<evidence type="ECO:0000259" key="3">
    <source>
        <dbReference type="Pfam" id="PF26604"/>
    </source>
</evidence>
<evidence type="ECO:0000313" key="5">
    <source>
        <dbReference type="Proteomes" id="UP000193409"/>
    </source>
</evidence>
<protein>
    <recommendedName>
        <fullName evidence="3">CBU-0592-like domain-containing protein</fullName>
    </recommendedName>
</protein>
<evidence type="ECO:0000256" key="2">
    <source>
        <dbReference type="SAM" id="Phobius"/>
    </source>
</evidence>
<evidence type="ECO:0000256" key="1">
    <source>
        <dbReference type="SAM" id="MobiDB-lite"/>
    </source>
</evidence>
<feature type="compositionally biased region" description="Basic residues" evidence="1">
    <location>
        <begin position="108"/>
        <end position="124"/>
    </location>
</feature>
<dbReference type="InterPro" id="IPR058058">
    <property type="entry name" value="CBU_0592-like"/>
</dbReference>
<sequence length="133" mass="14116">MGLFESALQVLALQGPAVVGVAGVCLYVGNYCLLVLQRTDSRCIGYFLVNMAAAACVLVSLTRDFNLASAMIQVLWIALGTVGIALRLARRKRGQAAAGAVPALPRDARRRAPPARGAMRRTPGRVRVQGLGR</sequence>
<keyword evidence="2" id="KW-0472">Membrane</keyword>
<name>A0A1Y5S8E7_9RHOB</name>
<evidence type="ECO:0000313" key="4">
    <source>
        <dbReference type="EMBL" id="SLN34835.1"/>
    </source>
</evidence>
<proteinExistence type="predicted"/>
<reference evidence="4 5" key="1">
    <citation type="submission" date="2017-03" db="EMBL/GenBank/DDBJ databases">
        <authorList>
            <person name="Afonso C.L."/>
            <person name="Miller P.J."/>
            <person name="Scott M.A."/>
            <person name="Spackman E."/>
            <person name="Goraichik I."/>
            <person name="Dimitrov K.M."/>
            <person name="Suarez D.L."/>
            <person name="Swayne D.E."/>
        </authorList>
    </citation>
    <scope>NUCLEOTIDE SEQUENCE [LARGE SCALE GENOMIC DNA]</scope>
    <source>
        <strain evidence="4 5">CECT 7680</strain>
    </source>
</reference>
<gene>
    <name evidence="4" type="ORF">PSA7680_01642</name>
</gene>
<feature type="transmembrane region" description="Helical" evidence="2">
    <location>
        <begin position="43"/>
        <end position="61"/>
    </location>
</feature>
<feature type="domain" description="CBU-0592-like" evidence="3">
    <location>
        <begin position="18"/>
        <end position="91"/>
    </location>
</feature>
<accession>A0A1Y5S8E7</accession>